<dbReference type="EMBL" id="KQ947420">
    <property type="protein sequence ID" value="KUJ14210.1"/>
    <property type="molecule type" value="Genomic_DNA"/>
</dbReference>
<dbReference type="RefSeq" id="XP_018068565.1">
    <property type="nucleotide sequence ID" value="XM_018220099.1"/>
</dbReference>
<dbReference type="OrthoDB" id="5430916at2759"/>
<evidence type="ECO:0000313" key="2">
    <source>
        <dbReference type="Proteomes" id="UP000070700"/>
    </source>
</evidence>
<dbReference type="InParanoid" id="A0A194X1Y6"/>
<organism evidence="1 2">
    <name type="scientific">Mollisia scopiformis</name>
    <name type="common">Conifer needle endophyte fungus</name>
    <name type="synonym">Phialocephala scopiformis</name>
    <dbReference type="NCBI Taxonomy" id="149040"/>
    <lineage>
        <taxon>Eukaryota</taxon>
        <taxon>Fungi</taxon>
        <taxon>Dikarya</taxon>
        <taxon>Ascomycota</taxon>
        <taxon>Pezizomycotina</taxon>
        <taxon>Leotiomycetes</taxon>
        <taxon>Helotiales</taxon>
        <taxon>Mollisiaceae</taxon>
        <taxon>Mollisia</taxon>
    </lineage>
</organism>
<protein>
    <submittedName>
        <fullName evidence="1">Uncharacterized protein</fullName>
    </submittedName>
</protein>
<dbReference type="Proteomes" id="UP000070700">
    <property type="component" value="Unassembled WGS sequence"/>
</dbReference>
<dbReference type="AlphaFoldDB" id="A0A194X1Y6"/>
<reference evidence="1 2" key="1">
    <citation type="submission" date="2015-10" db="EMBL/GenBank/DDBJ databases">
        <title>Full genome of DAOMC 229536 Phialocephala scopiformis, a fungal endophyte of spruce producing the potent anti-insectan compound rugulosin.</title>
        <authorList>
            <consortium name="DOE Joint Genome Institute"/>
            <person name="Walker A.K."/>
            <person name="Frasz S.L."/>
            <person name="Seifert K.A."/>
            <person name="Miller J.D."/>
            <person name="Mondo S.J."/>
            <person name="Labutti K."/>
            <person name="Lipzen A."/>
            <person name="Dockter R."/>
            <person name="Kennedy M."/>
            <person name="Grigoriev I.V."/>
            <person name="Spatafora J.W."/>
        </authorList>
    </citation>
    <scope>NUCLEOTIDE SEQUENCE [LARGE SCALE GENOMIC DNA]</scope>
    <source>
        <strain evidence="1 2">CBS 120377</strain>
    </source>
</reference>
<accession>A0A194X1Y6</accession>
<name>A0A194X1Y6_MOLSC</name>
<proteinExistence type="predicted"/>
<dbReference type="KEGG" id="psco:LY89DRAFT_736258"/>
<dbReference type="GeneID" id="28829825"/>
<evidence type="ECO:0000313" key="1">
    <source>
        <dbReference type="EMBL" id="KUJ14210.1"/>
    </source>
</evidence>
<sequence>MTSQNSGIETAFPAPFENATVNIDSPRSALSSITEDHIRLSTSSFLTKSYLHLIEAFSLFSALWTGDGRWAEGSIADYDLILSISAEAINRQFKILYDTKIRTSDDFKPPSPLAAPAEYLLYHRLEIHLDKKGKPNPNYGLSAFIDCPQVSFDGLASKVNDYRTAKISIKFIKEGNVDSKFKEPYITEVMQIEIQETIVTGWTMSWEVKLGRHDIQDIMAATAFKDLHELNRKEAEKAKADGVDSRNFLVSSIFCVFQAAQMANTFQLRNPEGKLLELGEAPGDFTLTVSKYFTGMQVKEGQMTPDNPFVLGYGISQELLNIKEVNSEIKQPSRNTHGETNPSAGVLDQTLFNKTRTSSHDGVMAFCKEIIFDKYICENLGSKFLMDPKLIVKGLCQWNGSSLEEDNPVETKIVSQNGRPPVFKMERKFKHHMYDADETFMKNRREVEGSTWVELSMTSDLLDNPTSLIDKDAKRRTYIDVLYGANVNHRNQTQGRIGSLVQMEAGWSTQY</sequence>
<gene>
    <name evidence="1" type="ORF">LY89DRAFT_736258</name>
</gene>
<keyword evidence="2" id="KW-1185">Reference proteome</keyword>